<dbReference type="SMART" id="SM00382">
    <property type="entry name" value="AAA"/>
    <property type="match status" value="1"/>
</dbReference>
<dbReference type="AlphaFoldDB" id="A0A510JMB6"/>
<comment type="catalytic activity">
    <reaction evidence="7 8">
        <text>DNA(n) + a 2'-deoxyribonucleoside 5'-triphosphate = DNA(n+1) + diphosphate</text>
        <dbReference type="Rhea" id="RHEA:22508"/>
        <dbReference type="Rhea" id="RHEA-COMP:17339"/>
        <dbReference type="Rhea" id="RHEA-COMP:17340"/>
        <dbReference type="ChEBI" id="CHEBI:33019"/>
        <dbReference type="ChEBI" id="CHEBI:61560"/>
        <dbReference type="ChEBI" id="CHEBI:173112"/>
        <dbReference type="EC" id="2.7.7.7"/>
    </reaction>
</comment>
<keyword evidence="4" id="KW-0862">Zinc</keyword>
<keyword evidence="6 8" id="KW-0239">DNA-directed DNA polymerase</keyword>
<dbReference type="InterPro" id="IPR045085">
    <property type="entry name" value="HLD_clamp_pol_III_gamma_tau"/>
</dbReference>
<dbReference type="Pfam" id="PF22608">
    <property type="entry name" value="DNAX_ATPase_lid"/>
    <property type="match status" value="1"/>
</dbReference>
<dbReference type="Gene3D" id="1.10.8.60">
    <property type="match status" value="1"/>
</dbReference>
<feature type="domain" description="AAA+ ATPase" evidence="9">
    <location>
        <begin position="37"/>
        <end position="181"/>
    </location>
</feature>
<dbReference type="STRING" id="1122172.GCA_000373045_01881"/>
<keyword evidence="8" id="KW-0548">Nucleotidyltransferase</keyword>
<dbReference type="GO" id="GO:0046872">
    <property type="term" value="F:metal ion binding"/>
    <property type="evidence" value="ECO:0007669"/>
    <property type="project" value="UniProtKB-KW"/>
</dbReference>
<dbReference type="InterPro" id="IPR027417">
    <property type="entry name" value="P-loop_NTPase"/>
</dbReference>
<comment type="subunit">
    <text evidence="8">DNA polymerase III contains a core (composed of alpha, epsilon and theta chains) that associates with a tau subunit. This core dimerizes to form the POLIII' complex. PolIII' associates with the gamma complex (composed of gamma, delta, delta', psi and chi chains) and with the beta chain to form the complete DNA polymerase III complex.</text>
</comment>
<keyword evidence="2" id="KW-0479">Metal-binding</keyword>
<keyword evidence="8" id="KW-0235">DNA replication</keyword>
<protein>
    <recommendedName>
        <fullName evidence="8">DNA polymerase III subunit gamma/tau</fullName>
        <ecNumber evidence="8">2.7.7.7</ecNumber>
    </recommendedName>
</protein>
<dbReference type="SUPFAM" id="SSF52540">
    <property type="entry name" value="P-loop containing nucleoside triphosphate hydrolases"/>
    <property type="match status" value="1"/>
</dbReference>
<dbReference type="Proteomes" id="UP000322617">
    <property type="component" value="Chromosome"/>
</dbReference>
<dbReference type="RefSeq" id="WP_018451497.1">
    <property type="nucleotide sequence ID" value="NZ_AP019827.1"/>
</dbReference>
<evidence type="ECO:0000259" key="9">
    <source>
        <dbReference type="SMART" id="SM00382"/>
    </source>
</evidence>
<dbReference type="GO" id="GO:0005524">
    <property type="term" value="F:ATP binding"/>
    <property type="evidence" value="ECO:0007669"/>
    <property type="project" value="UniProtKB-KW"/>
</dbReference>
<dbReference type="FunFam" id="3.40.50.300:FF:000014">
    <property type="entry name" value="DNA polymerase III subunit gamma/tau"/>
    <property type="match status" value="1"/>
</dbReference>
<dbReference type="GO" id="GO:0009360">
    <property type="term" value="C:DNA polymerase III complex"/>
    <property type="evidence" value="ECO:0007669"/>
    <property type="project" value="InterPro"/>
</dbReference>
<dbReference type="PANTHER" id="PTHR11669:SF0">
    <property type="entry name" value="PROTEIN STICHEL-LIKE 2"/>
    <property type="match status" value="1"/>
</dbReference>
<evidence type="ECO:0000256" key="5">
    <source>
        <dbReference type="ARBA" id="ARBA00022840"/>
    </source>
</evidence>
<dbReference type="InterPro" id="IPR003593">
    <property type="entry name" value="AAA+_ATPase"/>
</dbReference>
<evidence type="ECO:0000256" key="6">
    <source>
        <dbReference type="ARBA" id="ARBA00022932"/>
    </source>
</evidence>
<dbReference type="KEGG" id="lsz:JCM16776_0624"/>
<dbReference type="NCBIfam" id="TIGR02397">
    <property type="entry name" value="dnaX_nterm"/>
    <property type="match status" value="1"/>
</dbReference>
<keyword evidence="3 8" id="KW-0547">Nucleotide-binding</keyword>
<evidence type="ECO:0000256" key="3">
    <source>
        <dbReference type="ARBA" id="ARBA00022741"/>
    </source>
</evidence>
<gene>
    <name evidence="8" type="primary">dnaX</name>
    <name evidence="10" type="ORF">JCM16776_0624</name>
</gene>
<proteinExistence type="inferred from homology"/>
<comment type="function">
    <text evidence="8">DNA polymerase III is a complex, multichain enzyme responsible for most of the replicative synthesis in bacteria. This DNA polymerase also exhibits 3' to 5' exonuclease activity.</text>
</comment>
<evidence type="ECO:0000256" key="7">
    <source>
        <dbReference type="ARBA" id="ARBA00049244"/>
    </source>
</evidence>
<dbReference type="InterPro" id="IPR012763">
    <property type="entry name" value="DNA_pol_III_sug/sutau_N"/>
</dbReference>
<dbReference type="Pfam" id="PF13177">
    <property type="entry name" value="DNA_pol3_delta2"/>
    <property type="match status" value="1"/>
</dbReference>
<dbReference type="GO" id="GO:0006261">
    <property type="term" value="P:DNA-templated DNA replication"/>
    <property type="evidence" value="ECO:0007669"/>
    <property type="project" value="TreeGrafter"/>
</dbReference>
<dbReference type="Pfam" id="PF20964">
    <property type="entry name" value="DnaX_C"/>
    <property type="match status" value="1"/>
</dbReference>
<reference evidence="10 11" key="1">
    <citation type="submission" date="2019-07" db="EMBL/GenBank/DDBJ databases">
        <title>Complete Genome Sequence of Leptotrichia shahii Strain JCM 16776.</title>
        <authorList>
            <person name="Watanabe S."/>
            <person name="Cui L."/>
        </authorList>
    </citation>
    <scope>NUCLEOTIDE SEQUENCE [LARGE SCALE GENOMIC DNA]</scope>
    <source>
        <strain evidence="10 11">JCM16776</strain>
    </source>
</reference>
<dbReference type="PANTHER" id="PTHR11669">
    <property type="entry name" value="REPLICATION FACTOR C / DNA POLYMERASE III GAMMA-TAU SUBUNIT"/>
    <property type="match status" value="1"/>
</dbReference>
<keyword evidence="5 8" id="KW-0067">ATP-binding</keyword>
<dbReference type="Gene3D" id="3.40.50.300">
    <property type="entry name" value="P-loop containing nucleotide triphosphate hydrolases"/>
    <property type="match status" value="1"/>
</dbReference>
<evidence type="ECO:0000313" key="10">
    <source>
        <dbReference type="EMBL" id="BBM40404.1"/>
    </source>
</evidence>
<sequence length="531" mass="61586">MLNITLYRKYRPQNFDEIAGQEFVLRAIKNSLRENKLSHAYLFTGPRGVGKTTIARLIAKGVNCLNSENVTDNPCGKCENCREISSGISMDMIEIDAASNRGIDEIRELKEKINYQPVKGRKKIYIIDEVHMLTKEAFNALLKTLEEPPAHVIFILATTEIDKIPDTVISRCQRYDFLPIDKKDIKKLLQNVAKKENIKIDDASLDLIYRKSEGSARDSFSIFEQVVSNFNNEEINLEKTQKALGVVPYVILEEFLNLIKKSDKEKLVDFIDKIWEDGLVIETFLKDFSYYLKEQFKKQTDLSVDFLLDTISAIFFTLNEFKYEEDKRLLGYVLVYELYKNQKKNSNKNKILKTEDFTSNRSVIDKNYIKDVSDHIYKKVMSQISENSEIVNPAVTVEMTDVKKIKRAEELENMEKADKNYDISVFSEKWRKILSGIKKESVMLGALSIECKPDRVEEGVLFIRFPSNQKFHSEQLMIPEKKVKVEKVINQICNSDIEIKTFFENDDTKNGEDKFLKDAVKFFDGEILEKK</sequence>
<dbReference type="GO" id="GO:0003887">
    <property type="term" value="F:DNA-directed DNA polymerase activity"/>
    <property type="evidence" value="ECO:0007669"/>
    <property type="project" value="UniProtKB-KW"/>
</dbReference>
<keyword evidence="8" id="KW-0808">Transferase</keyword>
<dbReference type="CDD" id="cd00009">
    <property type="entry name" value="AAA"/>
    <property type="match status" value="1"/>
</dbReference>
<accession>A0A510JMB6</accession>
<dbReference type="EMBL" id="AP019827">
    <property type="protein sequence ID" value="BBM40404.1"/>
    <property type="molecule type" value="Genomic_DNA"/>
</dbReference>
<keyword evidence="11" id="KW-1185">Reference proteome</keyword>
<evidence type="ECO:0000256" key="2">
    <source>
        <dbReference type="ARBA" id="ARBA00022723"/>
    </source>
</evidence>
<name>A0A510JMB6_9FUSO</name>
<dbReference type="OrthoDB" id="9810148at2"/>
<dbReference type="NCBIfam" id="NF004046">
    <property type="entry name" value="PRK05563.1"/>
    <property type="match status" value="1"/>
</dbReference>
<evidence type="ECO:0000256" key="4">
    <source>
        <dbReference type="ARBA" id="ARBA00022833"/>
    </source>
</evidence>
<dbReference type="InterPro" id="IPR050238">
    <property type="entry name" value="DNA_Rep/Repair_Clamp_Loader"/>
</dbReference>
<evidence type="ECO:0000256" key="1">
    <source>
        <dbReference type="ARBA" id="ARBA00006360"/>
    </source>
</evidence>
<evidence type="ECO:0000256" key="8">
    <source>
        <dbReference type="RuleBase" id="RU364063"/>
    </source>
</evidence>
<organism evidence="10 11">
    <name type="scientific">Leptotrichia shahii</name>
    <dbReference type="NCBI Taxonomy" id="157691"/>
    <lineage>
        <taxon>Bacteria</taxon>
        <taxon>Fusobacteriati</taxon>
        <taxon>Fusobacteriota</taxon>
        <taxon>Fusobacteriia</taxon>
        <taxon>Fusobacteriales</taxon>
        <taxon>Leptotrichiaceae</taxon>
        <taxon>Leptotrichia</taxon>
    </lineage>
</organism>
<evidence type="ECO:0000313" key="11">
    <source>
        <dbReference type="Proteomes" id="UP000322617"/>
    </source>
</evidence>
<comment type="similarity">
    <text evidence="1 8">Belongs to the DnaX/STICHEL family.</text>
</comment>
<dbReference type="EC" id="2.7.7.7" evidence="8"/>
<dbReference type="InterPro" id="IPR048448">
    <property type="entry name" value="DnaX-like_C"/>
</dbReference>
<dbReference type="CDD" id="cd18137">
    <property type="entry name" value="HLD_clamp_pol_III_gamma_tau"/>
    <property type="match status" value="1"/>
</dbReference>